<proteinExistence type="predicted"/>
<accession>A0A3B0VFD1</accession>
<feature type="domain" description="Effector-associated" evidence="1">
    <location>
        <begin position="11"/>
        <end position="67"/>
    </location>
</feature>
<protein>
    <recommendedName>
        <fullName evidence="1">Effector-associated domain-containing protein</fullName>
    </recommendedName>
</protein>
<organism evidence="2">
    <name type="scientific">hydrothermal vent metagenome</name>
    <dbReference type="NCBI Taxonomy" id="652676"/>
    <lineage>
        <taxon>unclassified sequences</taxon>
        <taxon>metagenomes</taxon>
        <taxon>ecological metagenomes</taxon>
    </lineage>
</organism>
<evidence type="ECO:0000259" key="1">
    <source>
        <dbReference type="Pfam" id="PF19960"/>
    </source>
</evidence>
<name>A0A3B0VFD1_9ZZZZ</name>
<dbReference type="AlphaFoldDB" id="A0A3B0VFD1"/>
<dbReference type="InterPro" id="IPR045435">
    <property type="entry name" value="EAD7"/>
</dbReference>
<dbReference type="EMBL" id="UOEU01000741">
    <property type="protein sequence ID" value="VAW39360.1"/>
    <property type="molecule type" value="Genomic_DNA"/>
</dbReference>
<reference evidence="2" key="1">
    <citation type="submission" date="2018-06" db="EMBL/GenBank/DDBJ databases">
        <authorList>
            <person name="Zhirakovskaya E."/>
        </authorList>
    </citation>
    <scope>NUCLEOTIDE SEQUENCE</scope>
</reference>
<gene>
    <name evidence="2" type="ORF">MNBD_CHLOROFLEXI01-1769</name>
</gene>
<sequence>MNGRTPQQLKSLLENRFNPSELRQLAFALDIDHEDLEGNTKPVFILSLIGYAQRHDLIESLSELAKKRESVQH</sequence>
<dbReference type="Pfam" id="PF19960">
    <property type="entry name" value="EAD7"/>
    <property type="match status" value="1"/>
</dbReference>
<evidence type="ECO:0000313" key="2">
    <source>
        <dbReference type="EMBL" id="VAW39360.1"/>
    </source>
</evidence>